<organism evidence="1 2">
    <name type="scientific">Babesia gibsoni</name>
    <dbReference type="NCBI Taxonomy" id="33632"/>
    <lineage>
        <taxon>Eukaryota</taxon>
        <taxon>Sar</taxon>
        <taxon>Alveolata</taxon>
        <taxon>Apicomplexa</taxon>
        <taxon>Aconoidasida</taxon>
        <taxon>Piroplasmida</taxon>
        <taxon>Babesiidae</taxon>
        <taxon>Babesia</taxon>
    </lineage>
</organism>
<gene>
    <name evidence="1" type="ORF">BgAZ_105640</name>
</gene>
<dbReference type="Proteomes" id="UP001230268">
    <property type="component" value="Unassembled WGS sequence"/>
</dbReference>
<sequence length="77" mass="8682">MLSKRFSSRLTYSSGVRSLVSYNRAAMNNWTLMHAVLRSRITSYPTHLEAASPTAQSKLKQLYILRNPSSCNSSSRT</sequence>
<comment type="caution">
    <text evidence="1">The sequence shown here is derived from an EMBL/GenBank/DDBJ whole genome shotgun (WGS) entry which is preliminary data.</text>
</comment>
<dbReference type="EMBL" id="JAVEPI010000001">
    <property type="protein sequence ID" value="KAK1444658.1"/>
    <property type="molecule type" value="Genomic_DNA"/>
</dbReference>
<proteinExistence type="predicted"/>
<dbReference type="AlphaFoldDB" id="A0AAD8UVM5"/>
<evidence type="ECO:0000313" key="2">
    <source>
        <dbReference type="Proteomes" id="UP001230268"/>
    </source>
</evidence>
<keyword evidence="2" id="KW-1185">Reference proteome</keyword>
<reference evidence="1" key="1">
    <citation type="submission" date="2023-08" db="EMBL/GenBank/DDBJ databases">
        <title>Draft sequence of the Babesia gibsoni genome.</title>
        <authorList>
            <person name="Yamagishi J.Y."/>
            <person name="Xuan X.X."/>
        </authorList>
    </citation>
    <scope>NUCLEOTIDE SEQUENCE</scope>
    <source>
        <strain evidence="1">Azabu</strain>
    </source>
</reference>
<name>A0AAD8UVM5_BABGI</name>
<accession>A0AAD8UVM5</accession>
<evidence type="ECO:0000313" key="1">
    <source>
        <dbReference type="EMBL" id="KAK1444658.1"/>
    </source>
</evidence>
<protein>
    <submittedName>
        <fullName evidence="1">Uncharacterized protein</fullName>
    </submittedName>
</protein>